<dbReference type="Pfam" id="PF08241">
    <property type="entry name" value="Methyltransf_11"/>
    <property type="match status" value="1"/>
</dbReference>
<dbReference type="PANTHER" id="PTHR43591">
    <property type="entry name" value="METHYLTRANSFERASE"/>
    <property type="match status" value="1"/>
</dbReference>
<proteinExistence type="inferred from homology"/>
<dbReference type="Proteomes" id="UP001323405">
    <property type="component" value="Unassembled WGS sequence"/>
</dbReference>
<sequence>MIHLNHLLSPSTFYSCNSSEENIMSAQAAIHKAAKELSKLFETVDKTASSATASWEDVLLDNARRVSTPLVIQMLTQMGIDLYGTKSVAPFRLFENACGAGVVAPVLQRTTKPDVLAKSSILCGDFSTPCIGLIEKRIKEEGWVNTEVERIDAQKTKLPSASFDYVTTNIGFHVVPDSEAALDETIRILKPGGVLGFTTWHLPPTWVNDIREAFASFPFEAPYTWALQMTAWGKWSDIYWVRKTLAAKGLEDVNVDIYAHLSKVDNAEYFVGQFAMMLDWIMDSAWSGELRKAHPREEVQGLVKNYLEEKYEGGSWDVSWVSVIASARRPF</sequence>
<gene>
    <name evidence="3" type="ORF">QC762_606750</name>
</gene>
<evidence type="ECO:0000259" key="2">
    <source>
        <dbReference type="Pfam" id="PF08241"/>
    </source>
</evidence>
<reference evidence="3 4" key="1">
    <citation type="journal article" date="2023" name="bioRxiv">
        <title>High-quality genome assemblies of four members of thePodospora anserinaspecies complex.</title>
        <authorList>
            <person name="Ament-Velasquez S.L."/>
            <person name="Vogan A.A."/>
            <person name="Wallerman O."/>
            <person name="Hartmann F."/>
            <person name="Gautier V."/>
            <person name="Silar P."/>
            <person name="Giraud T."/>
            <person name="Johannesson H."/>
        </authorList>
    </citation>
    <scope>NUCLEOTIDE SEQUENCE [LARGE SCALE GENOMIC DNA]</scope>
    <source>
        <strain evidence="3 4">CBS 415.72m</strain>
    </source>
</reference>
<dbReference type="CDD" id="cd02440">
    <property type="entry name" value="AdoMet_MTases"/>
    <property type="match status" value="1"/>
</dbReference>
<dbReference type="InterPro" id="IPR029063">
    <property type="entry name" value="SAM-dependent_MTases_sf"/>
</dbReference>
<feature type="domain" description="Methyltransferase type 11" evidence="2">
    <location>
        <begin position="97"/>
        <end position="195"/>
    </location>
</feature>
<keyword evidence="4" id="KW-1185">Reference proteome</keyword>
<name>A0ABR0G883_9PEZI</name>
<evidence type="ECO:0000313" key="3">
    <source>
        <dbReference type="EMBL" id="KAK4651917.1"/>
    </source>
</evidence>
<organism evidence="3 4">
    <name type="scientific">Podospora pseudocomata</name>
    <dbReference type="NCBI Taxonomy" id="2093779"/>
    <lineage>
        <taxon>Eukaryota</taxon>
        <taxon>Fungi</taxon>
        <taxon>Dikarya</taxon>
        <taxon>Ascomycota</taxon>
        <taxon>Pezizomycotina</taxon>
        <taxon>Sordariomycetes</taxon>
        <taxon>Sordariomycetidae</taxon>
        <taxon>Sordariales</taxon>
        <taxon>Podosporaceae</taxon>
        <taxon>Podospora</taxon>
    </lineage>
</organism>
<evidence type="ECO:0000256" key="1">
    <source>
        <dbReference type="ARBA" id="ARBA00038158"/>
    </source>
</evidence>
<evidence type="ECO:0000313" key="4">
    <source>
        <dbReference type="Proteomes" id="UP001323405"/>
    </source>
</evidence>
<dbReference type="EMBL" id="JAFFHA010000008">
    <property type="protein sequence ID" value="KAK4651917.1"/>
    <property type="molecule type" value="Genomic_DNA"/>
</dbReference>
<dbReference type="SUPFAM" id="SSF53335">
    <property type="entry name" value="S-adenosyl-L-methionine-dependent methyltransferases"/>
    <property type="match status" value="1"/>
</dbReference>
<dbReference type="InterPro" id="IPR013216">
    <property type="entry name" value="Methyltransf_11"/>
</dbReference>
<comment type="caution">
    <text evidence="3">The sequence shown here is derived from an EMBL/GenBank/DDBJ whole genome shotgun (WGS) entry which is preliminary data.</text>
</comment>
<comment type="similarity">
    <text evidence="1">Belongs to the methyltransferase superfamily. LaeA methyltransferase family.</text>
</comment>
<accession>A0ABR0G883</accession>
<dbReference type="RefSeq" id="XP_062740892.1">
    <property type="nucleotide sequence ID" value="XM_062892362.1"/>
</dbReference>
<dbReference type="GeneID" id="87912269"/>
<protein>
    <recommendedName>
        <fullName evidence="2">Methyltransferase type 11 domain-containing protein</fullName>
    </recommendedName>
</protein>
<dbReference type="Gene3D" id="3.40.50.150">
    <property type="entry name" value="Vaccinia Virus protein VP39"/>
    <property type="match status" value="1"/>
</dbReference>